<sequence length="1170" mass="132304">MIFFVWSLVLSAVQFARRQRLVSVLSEYFIWNLSHNSVLLCRKIPCFSCSSRNKKSCERLTDTADTLRKTSSEPCLPGELIARPIYRNEEVEFVVQSDATQLDVVDWNIFTQPLHGSIPRVHFIAFLDKKTDEYNETSGGITHTDSLDIIGEQSNTTNDTIFSSGSASVLVGNLCNKIAHRRGRPWEILYECTLYDFYDIAFAWSQNKLFDIGGKAVVKMMKVITLPAKFFLQLDDSNSLQRSVSPPLSCNLSPEPLSLLELLYEREHSCVMDKDDYRNFSDSSVLSLFHNNDSALHYDYRQGFPVPSILSVDTPNNDCFGCIRRLNSSRSRACSVSLERTKTVLNEAASFYIKYLREQNKMSKSYSKSQQFGPKTRFARVEEHILHSSVNSLCNQKRELRKMDGHANCLPSRVSTNVLPKEVNGQLFIDYSSVHGANIPVKLTKGNVGNNIGKYQFPNEVNHPSIEQNLIPDKMDQIQLQLKEDRITSDQISSCPNQVQMEPSQISIRSDQESVIGKVENQSTSNAGSIGKAEQKQFSKRIVNSIASGKNESKSSTSVNEGMCKFLSATDCYNIFPTSALIQSPSLLPSSKEQSVLLSKKMFRIFNGSHLHATRDGGKILTKPLMILVFTGNNDDLFNRILETLNTMIPSDTHTVYHLSYEAFCKHPWIGQSTACLIVADTSHLDDKCWIRLQQYFSCSGKILFLCQNKLLASLSACDNSKKTAKLLKMAFGERQSKKLGKDFEHFLKKTLKTLHKEKKVNQTFHAKDLFGGCKYSVVLYKTEDSPFLLYMENAAQRASALFSDATSEQLLHSDSTLIADALSRLSIKITTNVTVPSLTPGYFICEYDRMPWDMEGMHFNEPFGSKPKLLLKQIKKHGPLPEVSNKLLPVEVRTRAEHLHDFDDEIYFKRLKTVRLGKALLYIPVCETTMDIGKSLAYAMPEEPIVIVARQQIKGTGRSGNQWLSPVGCAMFTFNYMLSPESSLNNNVSIIQHIFCVAIVSGICSLRKELENFPLKIKWPNDLYYGRTCKLGGLIVNATTINDRTVCTIGAGLNLSNSKPTACINDFLPADLRIRQEDYIANALNKFQYYIDLYENEGESAFLKHYYRFWLHSREEVTLSNTNEKAVIRGLDHHGFLKVRSRQSGKMMIVHPDGNTFDMMKGLITAKYV</sequence>
<comment type="similarity">
    <text evidence="1">Belongs to the biotin--protein ligase family.</text>
</comment>
<dbReference type="InterPro" id="IPR045864">
    <property type="entry name" value="aa-tRNA-synth_II/BPL/LPL"/>
</dbReference>
<feature type="signal peptide" evidence="3">
    <location>
        <begin position="1"/>
        <end position="18"/>
    </location>
</feature>
<dbReference type="PANTHER" id="PTHR12835">
    <property type="entry name" value="BIOTIN PROTEIN LIGASE"/>
    <property type="match status" value="1"/>
</dbReference>
<evidence type="ECO:0000313" key="5">
    <source>
        <dbReference type="Proteomes" id="UP000093561"/>
    </source>
</evidence>
<keyword evidence="2" id="KW-0436">Ligase</keyword>
<reference evidence="5" key="2">
    <citation type="journal article" date="2016" name="Mol. Ecol.">
        <title>Population genomics of the filarial nematode parasite Wuchereria bancrofti from mosquitoes.</title>
        <authorList>
            <person name="Small S.T."/>
            <person name="Reimer L.J."/>
            <person name="Tisch D.J."/>
            <person name="King C.L."/>
            <person name="Christensen B.M."/>
            <person name="Siba P.M."/>
            <person name="Kazura J.W."/>
            <person name="Serre D."/>
            <person name="Zimmerman P.A."/>
        </authorList>
    </citation>
    <scope>NUCLEOTIDE SEQUENCE</scope>
    <source>
        <strain evidence="5">pt0022</strain>
    </source>
</reference>
<dbReference type="Gene3D" id="3.30.930.10">
    <property type="entry name" value="Bira Bifunctional Protein, Domain 2"/>
    <property type="match status" value="1"/>
</dbReference>
<dbReference type="GO" id="GO:0004077">
    <property type="term" value="F:biotin--[biotin carboxyl-carrier protein] ligase activity"/>
    <property type="evidence" value="ECO:0007669"/>
    <property type="project" value="InterPro"/>
</dbReference>
<protein>
    <submittedName>
        <fullName evidence="6">BPL/LPL catalytic domain-containing protein</fullName>
    </submittedName>
</protein>
<dbReference type="PANTHER" id="PTHR12835:SF5">
    <property type="entry name" value="BIOTIN--PROTEIN LIGASE"/>
    <property type="match status" value="1"/>
</dbReference>
<name>A0AAF5RXU7_WUCBA</name>
<dbReference type="NCBIfam" id="TIGR00121">
    <property type="entry name" value="birA_ligase"/>
    <property type="match status" value="1"/>
</dbReference>
<dbReference type="InterPro" id="IPR004408">
    <property type="entry name" value="Biotin_CoA_COase_ligase"/>
</dbReference>
<feature type="chain" id="PRO_5041988878" evidence="3">
    <location>
        <begin position="19"/>
        <end position="1170"/>
    </location>
</feature>
<dbReference type="Pfam" id="PF03099">
    <property type="entry name" value="BPL_LplA_LipB"/>
    <property type="match status" value="1"/>
</dbReference>
<dbReference type="GO" id="GO:0005737">
    <property type="term" value="C:cytoplasm"/>
    <property type="evidence" value="ECO:0007669"/>
    <property type="project" value="TreeGrafter"/>
</dbReference>
<evidence type="ECO:0000313" key="6">
    <source>
        <dbReference type="WBParaSite" id="mrna-Wban_10345"/>
    </source>
</evidence>
<dbReference type="InterPro" id="IPR004143">
    <property type="entry name" value="BPL_LPL_catalytic"/>
</dbReference>
<dbReference type="WBParaSite" id="mrna-Wban_10345">
    <property type="protein sequence ID" value="mrna-Wban_10345"/>
    <property type="gene ID" value="Wban_10345"/>
</dbReference>
<proteinExistence type="inferred from homology"/>
<dbReference type="AlphaFoldDB" id="A0AAF5RXU7"/>
<reference evidence="5" key="1">
    <citation type="submission" date="2015-03" db="EMBL/GenBank/DDBJ databases">
        <title>Wuchereria bancrofti Genome Sequencing Papua New Guinea Strain.</title>
        <authorList>
            <person name="Small S.T."/>
            <person name="Serre D."/>
            <person name="Zimmerman P.A."/>
        </authorList>
    </citation>
    <scope>NUCLEOTIDE SEQUENCE [LARGE SCALE GENOMIC DNA]</scope>
    <source>
        <strain evidence="5">pt0022</strain>
    </source>
</reference>
<evidence type="ECO:0000256" key="2">
    <source>
        <dbReference type="ARBA" id="ARBA00022598"/>
    </source>
</evidence>
<evidence type="ECO:0000256" key="3">
    <source>
        <dbReference type="SAM" id="SignalP"/>
    </source>
</evidence>
<dbReference type="SUPFAM" id="SSF55681">
    <property type="entry name" value="Class II aaRS and biotin synthetases"/>
    <property type="match status" value="1"/>
</dbReference>
<evidence type="ECO:0000259" key="4">
    <source>
        <dbReference type="PROSITE" id="PS51733"/>
    </source>
</evidence>
<evidence type="ECO:0000256" key="1">
    <source>
        <dbReference type="ARBA" id="ARBA00009934"/>
    </source>
</evidence>
<organism evidence="5 6">
    <name type="scientific">Wuchereria bancrofti</name>
    <dbReference type="NCBI Taxonomy" id="6293"/>
    <lineage>
        <taxon>Eukaryota</taxon>
        <taxon>Metazoa</taxon>
        <taxon>Ecdysozoa</taxon>
        <taxon>Nematoda</taxon>
        <taxon>Chromadorea</taxon>
        <taxon>Rhabditida</taxon>
        <taxon>Spirurina</taxon>
        <taxon>Spiruromorpha</taxon>
        <taxon>Filarioidea</taxon>
        <taxon>Onchocercidae</taxon>
        <taxon>Wuchereria</taxon>
    </lineage>
</organism>
<keyword evidence="3" id="KW-0732">Signal</keyword>
<dbReference type="Proteomes" id="UP000093561">
    <property type="component" value="Unassembled WGS sequence"/>
</dbReference>
<dbReference type="PROSITE" id="PS51733">
    <property type="entry name" value="BPL_LPL_CATALYTIC"/>
    <property type="match status" value="1"/>
</dbReference>
<reference evidence="6" key="3">
    <citation type="submission" date="2024-02" db="UniProtKB">
        <authorList>
            <consortium name="WormBaseParasite"/>
        </authorList>
    </citation>
    <scope>IDENTIFICATION</scope>
    <source>
        <strain evidence="6">pt0022</strain>
    </source>
</reference>
<feature type="domain" description="BPL/LPL catalytic" evidence="4">
    <location>
        <begin position="906"/>
        <end position="1096"/>
    </location>
</feature>
<accession>A0AAF5RXU7</accession>